<evidence type="ECO:0000256" key="1">
    <source>
        <dbReference type="SAM" id="MobiDB-lite"/>
    </source>
</evidence>
<name>A0A6J7CT96_9ZZZZ</name>
<evidence type="ECO:0000313" key="2">
    <source>
        <dbReference type="EMBL" id="CAB4861101.1"/>
    </source>
</evidence>
<dbReference type="EMBL" id="CAFBLP010000004">
    <property type="protein sequence ID" value="CAB4861101.1"/>
    <property type="molecule type" value="Genomic_DNA"/>
</dbReference>
<sequence length="432" mass="45256">MRNGHLLATLVLAAGGVACATSTPVGTPPTGTVATSIPGVTVVAPGDTVDPETSTSRTSTSTATSTATTVAETPLAHPITPTGDPAADAALLGAARLVERERGHTFATAVTVQLLADVDFEAVILQDFADDLFVRSLLAQAELLTVLELIPSGTDYVGIVRARMGEGIIGMYVPANGELYVRGTTMTPYVTSTVVHELTHALDDQRFELDSKAIADGDADRSFALSALAEGSAQMVEQAYLDALTVDDMAQLIGEQRDYGRQMHFPAAPISVNELMQDQYSLGLTFVDGLVHRGGLAALDAAFRDPPESTEQVLHPDKFSARDPIVSVAVPPSDGTVQASGTMGEQTLIELLNAELAPATARAAAAGWGGDRYVLFTTATQECVRIDVASDSVADAHELQAAFRSWAIRQHDATVTAPGTQLVRVTACRAMG</sequence>
<feature type="region of interest" description="Disordered" evidence="1">
    <location>
        <begin position="45"/>
        <end position="69"/>
    </location>
</feature>
<proteinExistence type="predicted"/>
<protein>
    <submittedName>
        <fullName evidence="2">Unannotated protein</fullName>
    </submittedName>
</protein>
<gene>
    <name evidence="2" type="ORF">UFOPK3376_00266</name>
</gene>
<organism evidence="2">
    <name type="scientific">freshwater metagenome</name>
    <dbReference type="NCBI Taxonomy" id="449393"/>
    <lineage>
        <taxon>unclassified sequences</taxon>
        <taxon>metagenomes</taxon>
        <taxon>ecological metagenomes</taxon>
    </lineage>
</organism>
<accession>A0A6J7CT96</accession>
<dbReference type="AlphaFoldDB" id="A0A6J7CT96"/>
<reference evidence="2" key="1">
    <citation type="submission" date="2020-05" db="EMBL/GenBank/DDBJ databases">
        <authorList>
            <person name="Chiriac C."/>
            <person name="Salcher M."/>
            <person name="Ghai R."/>
            <person name="Kavagutti S V."/>
        </authorList>
    </citation>
    <scope>NUCLEOTIDE SEQUENCE</scope>
</reference>
<dbReference type="PROSITE" id="PS51257">
    <property type="entry name" value="PROKAR_LIPOPROTEIN"/>
    <property type="match status" value="1"/>
</dbReference>
<feature type="compositionally biased region" description="Low complexity" evidence="1">
    <location>
        <begin position="53"/>
        <end position="69"/>
    </location>
</feature>